<evidence type="ECO:0000256" key="1">
    <source>
        <dbReference type="ARBA" id="ARBA00011738"/>
    </source>
</evidence>
<evidence type="ECO:0000256" key="2">
    <source>
        <dbReference type="ARBA" id="ARBA00017399"/>
    </source>
</evidence>
<gene>
    <name evidence="4" type="ORF">HQ394_02850</name>
</gene>
<dbReference type="InterPro" id="IPR041715">
    <property type="entry name" value="HisRS-like_core"/>
</dbReference>
<dbReference type="GO" id="GO:0016757">
    <property type="term" value="F:glycosyltransferase activity"/>
    <property type="evidence" value="ECO:0007669"/>
    <property type="project" value="UniProtKB-KW"/>
</dbReference>
<protein>
    <recommendedName>
        <fullName evidence="2">Histidine--tRNA ligase</fullName>
    </recommendedName>
</protein>
<keyword evidence="5" id="KW-1185">Reference proteome</keyword>
<dbReference type="GO" id="GO:0005737">
    <property type="term" value="C:cytoplasm"/>
    <property type="evidence" value="ECO:0007669"/>
    <property type="project" value="InterPro"/>
</dbReference>
<keyword evidence="4" id="KW-0808">Transferase</keyword>
<dbReference type="KEGG" id="dvn:HQ394_02850"/>
<dbReference type="Proteomes" id="UP000516369">
    <property type="component" value="Chromosome"/>
</dbReference>
<dbReference type="PANTHER" id="PTHR43707">
    <property type="entry name" value="HISTIDYL-TRNA SYNTHETASE"/>
    <property type="match status" value="1"/>
</dbReference>
<proteinExistence type="predicted"/>
<reference evidence="4 5" key="1">
    <citation type="submission" date="2020-05" db="EMBL/GenBank/DDBJ databases">
        <title>Complete closed genome sequence of Defluviicoccus vanus.</title>
        <authorList>
            <person name="Bessarab I."/>
            <person name="Arumugam K."/>
            <person name="Maszenan A.M."/>
            <person name="Seviour R.J."/>
            <person name="Williams R.B."/>
        </authorList>
    </citation>
    <scope>NUCLEOTIDE SEQUENCE [LARGE SCALE GENOMIC DNA]</scope>
    <source>
        <strain evidence="4 5">Ben 114</strain>
    </source>
</reference>
<comment type="subunit">
    <text evidence="1">Homodimer.</text>
</comment>
<dbReference type="SUPFAM" id="SSF55681">
    <property type="entry name" value="Class II aaRS and biotin synthetases"/>
    <property type="match status" value="1"/>
</dbReference>
<accession>A0A7H1MYF9</accession>
<name>A0A7H1MYF9_9PROT</name>
<evidence type="ECO:0000259" key="3">
    <source>
        <dbReference type="PROSITE" id="PS50862"/>
    </source>
</evidence>
<feature type="domain" description="Aminoacyl-transfer RNA synthetases class-II family profile" evidence="3">
    <location>
        <begin position="27"/>
        <end position="124"/>
    </location>
</feature>
<dbReference type="PANTHER" id="PTHR43707:SF1">
    <property type="entry name" value="HISTIDINE--TRNA LIGASE, MITOCHONDRIAL-RELATED"/>
    <property type="match status" value="1"/>
</dbReference>
<dbReference type="GO" id="GO:0006427">
    <property type="term" value="P:histidyl-tRNA aminoacylation"/>
    <property type="evidence" value="ECO:0007669"/>
    <property type="project" value="TreeGrafter"/>
</dbReference>
<dbReference type="RefSeq" id="WP_190261932.1">
    <property type="nucleotide sequence ID" value="NZ_CP053923.1"/>
</dbReference>
<evidence type="ECO:0000313" key="4">
    <source>
        <dbReference type="EMBL" id="QNT68495.1"/>
    </source>
</evidence>
<organism evidence="4 5">
    <name type="scientific">Defluviicoccus vanus</name>
    <dbReference type="NCBI Taxonomy" id="111831"/>
    <lineage>
        <taxon>Bacteria</taxon>
        <taxon>Pseudomonadati</taxon>
        <taxon>Pseudomonadota</taxon>
        <taxon>Alphaproteobacteria</taxon>
        <taxon>Rhodospirillales</taxon>
        <taxon>Rhodospirillaceae</taxon>
        <taxon>Defluviicoccus</taxon>
    </lineage>
</organism>
<dbReference type="Gene3D" id="3.30.930.10">
    <property type="entry name" value="Bira Bifunctional Protein, Domain 2"/>
    <property type="match status" value="1"/>
</dbReference>
<dbReference type="InterPro" id="IPR006195">
    <property type="entry name" value="aa-tRNA-synth_II"/>
</dbReference>
<dbReference type="AlphaFoldDB" id="A0A7H1MYF9"/>
<keyword evidence="4" id="KW-0328">Glycosyltransferase</keyword>
<evidence type="ECO:0000313" key="5">
    <source>
        <dbReference type="Proteomes" id="UP000516369"/>
    </source>
</evidence>
<dbReference type="GO" id="GO:0004821">
    <property type="term" value="F:histidine-tRNA ligase activity"/>
    <property type="evidence" value="ECO:0007669"/>
    <property type="project" value="TreeGrafter"/>
</dbReference>
<sequence length="404" mass="42560">MSNGTNSALLPAGLMDVLPPRAAFEAATVERLMSSFALFGYERVKSPLIEFEDTMLAGSAAALTTETFRLMDPVSQRMLALRPDVTMQVARIATTRLAHWPRPLRLGYAGQVLRVRGSELRPERQLGQVGAEIIGTDATAAGATAADVEVILMAATALTDVGVEGLSVDLDLPTLVPAVLADRTIDPATTARLRVALDRKDVAAVLAEANAIGDDLAAILARLITACGPAEAALQDIMAIDLAPTAAAERQLLAEVFTRLRAAAPNLQLTIDAVENRGFEYHRGIAFTLFARGVPGELGRGGRYVTPGGEAATGVTLFIDAVIATLPLPPPTLRLLVSAETPPDVGQRLRRDGWTVIALLDTVADLPTEAKRLGCSHILHENAVQAVTHVADNEAGRAGTNQAG</sequence>
<dbReference type="PROSITE" id="PS50862">
    <property type="entry name" value="AA_TRNA_LIGASE_II"/>
    <property type="match status" value="1"/>
</dbReference>
<dbReference type="Pfam" id="PF13393">
    <property type="entry name" value="tRNA-synt_His"/>
    <property type="match status" value="1"/>
</dbReference>
<dbReference type="EMBL" id="CP053923">
    <property type="protein sequence ID" value="QNT68495.1"/>
    <property type="molecule type" value="Genomic_DNA"/>
</dbReference>
<dbReference type="InterPro" id="IPR045864">
    <property type="entry name" value="aa-tRNA-synth_II/BPL/LPL"/>
</dbReference>
<dbReference type="InterPro" id="IPR004516">
    <property type="entry name" value="HisRS/HisZ"/>
</dbReference>